<keyword evidence="3" id="KW-1185">Reference proteome</keyword>
<proteinExistence type="predicted"/>
<evidence type="ECO:0000313" key="3">
    <source>
        <dbReference type="Proteomes" id="UP001634393"/>
    </source>
</evidence>
<evidence type="ECO:0000259" key="1">
    <source>
        <dbReference type="Pfam" id="PF13952"/>
    </source>
</evidence>
<accession>A0ABD3TB55</accession>
<protein>
    <recommendedName>
        <fullName evidence="1">DUF4216 domain-containing protein</fullName>
    </recommendedName>
</protein>
<dbReference type="PANTHER" id="PTHR48258">
    <property type="entry name" value="DUF4218 DOMAIN-CONTAINING PROTEIN-RELATED"/>
    <property type="match status" value="1"/>
</dbReference>
<gene>
    <name evidence="2" type="ORF">ACJIZ3_008778</name>
</gene>
<name>A0ABD3TB55_9LAMI</name>
<organism evidence="2 3">
    <name type="scientific">Penstemon smallii</name>
    <dbReference type="NCBI Taxonomy" id="265156"/>
    <lineage>
        <taxon>Eukaryota</taxon>
        <taxon>Viridiplantae</taxon>
        <taxon>Streptophyta</taxon>
        <taxon>Embryophyta</taxon>
        <taxon>Tracheophyta</taxon>
        <taxon>Spermatophyta</taxon>
        <taxon>Magnoliopsida</taxon>
        <taxon>eudicotyledons</taxon>
        <taxon>Gunneridae</taxon>
        <taxon>Pentapetalae</taxon>
        <taxon>asterids</taxon>
        <taxon>lamiids</taxon>
        <taxon>Lamiales</taxon>
        <taxon>Plantaginaceae</taxon>
        <taxon>Cheloneae</taxon>
        <taxon>Penstemon</taxon>
    </lineage>
</organism>
<dbReference type="EMBL" id="JBJXBP010000004">
    <property type="protein sequence ID" value="KAL3834042.1"/>
    <property type="molecule type" value="Genomic_DNA"/>
</dbReference>
<sequence>MGFCSLYLSDEVDTRFNQLGRNDDRGGSTREGLDIFSRVGRPLGKAVPKVLDEQILEKAHRYVLFNCDAVLPYISQHVDFIEEQHSHSRKHEKKRLHSETFATWFSDYVESLTESRDEQIMEDIKFLARGPTGVGIGYKRYITNGSRFQTKEWESKRKTQNSGVVVSATTSSFSSTKDDNPISSDLTYYGVLKDIFELDYTGGRKVVLFECDWVSKSKRLKKDDDGFTLANFKNIKRHNEPFVLASQVKQVFYVEDPTEKGWHVVVNPNSYED</sequence>
<dbReference type="AlphaFoldDB" id="A0ABD3TB55"/>
<dbReference type="PANTHER" id="PTHR48258:SF15">
    <property type="entry name" value="OS02G0543900 PROTEIN"/>
    <property type="match status" value="1"/>
</dbReference>
<feature type="domain" description="DUF4216" evidence="1">
    <location>
        <begin position="197"/>
        <end position="265"/>
    </location>
</feature>
<comment type="caution">
    <text evidence="2">The sequence shown here is derived from an EMBL/GenBank/DDBJ whole genome shotgun (WGS) entry which is preliminary data.</text>
</comment>
<dbReference type="Pfam" id="PF13952">
    <property type="entry name" value="DUF4216"/>
    <property type="match status" value="1"/>
</dbReference>
<dbReference type="Proteomes" id="UP001634393">
    <property type="component" value="Unassembled WGS sequence"/>
</dbReference>
<dbReference type="InterPro" id="IPR025312">
    <property type="entry name" value="DUF4216"/>
</dbReference>
<evidence type="ECO:0000313" key="2">
    <source>
        <dbReference type="EMBL" id="KAL3834042.1"/>
    </source>
</evidence>
<reference evidence="2 3" key="1">
    <citation type="submission" date="2024-12" db="EMBL/GenBank/DDBJ databases">
        <title>The unique morphological basis and parallel evolutionary history of personate flowers in Penstemon.</title>
        <authorList>
            <person name="Depatie T.H."/>
            <person name="Wessinger C.A."/>
        </authorList>
    </citation>
    <scope>NUCLEOTIDE SEQUENCE [LARGE SCALE GENOMIC DNA]</scope>
    <source>
        <strain evidence="2">WTNN_2</strain>
        <tissue evidence="2">Leaf</tissue>
    </source>
</reference>